<dbReference type="GO" id="GO:0016787">
    <property type="term" value="F:hydrolase activity"/>
    <property type="evidence" value="ECO:0007669"/>
    <property type="project" value="UniProtKB-KW"/>
</dbReference>
<dbReference type="SUPFAM" id="SSF56784">
    <property type="entry name" value="HAD-like"/>
    <property type="match status" value="1"/>
</dbReference>
<dbReference type="PANTHER" id="PTHR47478:SF1">
    <property type="entry name" value="PYRIMIDINE 5'-NUCLEOTIDASE YJJG"/>
    <property type="match status" value="1"/>
</dbReference>
<dbReference type="InterPro" id="IPR006439">
    <property type="entry name" value="HAD-SF_hydro_IA"/>
</dbReference>
<dbReference type="Gene3D" id="3.40.50.1000">
    <property type="entry name" value="HAD superfamily/HAD-like"/>
    <property type="match status" value="1"/>
</dbReference>
<accession>A0A2X2K2U1</accession>
<name>A0A2X2K2U1_STAAU</name>
<proteinExistence type="predicted"/>
<keyword evidence="1" id="KW-0378">Hydrolase</keyword>
<reference evidence="1 2" key="1">
    <citation type="submission" date="2018-06" db="EMBL/GenBank/DDBJ databases">
        <authorList>
            <consortium name="Pathogen Informatics"/>
            <person name="Doyle S."/>
        </authorList>
    </citation>
    <scope>NUCLEOTIDE SEQUENCE [LARGE SCALE GENOMIC DNA]</scope>
    <source>
        <strain evidence="1 2">NCTC7878</strain>
    </source>
</reference>
<dbReference type="EC" id="3.-.-.-" evidence="1"/>
<gene>
    <name evidence="1" type="primary">yfnB</name>
    <name evidence="1" type="ORF">NCTC7878_01970</name>
</gene>
<dbReference type="NCBIfam" id="TIGR01549">
    <property type="entry name" value="HAD-SF-IA-v1"/>
    <property type="match status" value="1"/>
</dbReference>
<dbReference type="InterPro" id="IPR052550">
    <property type="entry name" value="Pyrimidine_5'-ntase_YjjG"/>
</dbReference>
<dbReference type="Pfam" id="PF13242">
    <property type="entry name" value="Hydrolase_like"/>
    <property type="match status" value="1"/>
</dbReference>
<evidence type="ECO:0000313" key="2">
    <source>
        <dbReference type="Proteomes" id="UP000249913"/>
    </source>
</evidence>
<sequence length="91" mass="10554">MHKYIKKIFISEETGYQKPNPEFFNYVFNDIGEDERQHSIIVGDSLTSDILGGINAGIATCWFNFRGFDHNPGIIPDYEINSWKQLNEIVR</sequence>
<dbReference type="InterPro" id="IPR023214">
    <property type="entry name" value="HAD_sf"/>
</dbReference>
<dbReference type="InterPro" id="IPR036412">
    <property type="entry name" value="HAD-like_sf"/>
</dbReference>
<dbReference type="Proteomes" id="UP000249913">
    <property type="component" value="Unassembled WGS sequence"/>
</dbReference>
<dbReference type="PANTHER" id="PTHR47478">
    <property type="match status" value="1"/>
</dbReference>
<dbReference type="EMBL" id="UAUX01000008">
    <property type="protein sequence ID" value="SPZ98573.1"/>
    <property type="molecule type" value="Genomic_DNA"/>
</dbReference>
<organism evidence="1 2">
    <name type="scientific">Staphylococcus aureus</name>
    <dbReference type="NCBI Taxonomy" id="1280"/>
    <lineage>
        <taxon>Bacteria</taxon>
        <taxon>Bacillati</taxon>
        <taxon>Bacillota</taxon>
        <taxon>Bacilli</taxon>
        <taxon>Bacillales</taxon>
        <taxon>Staphylococcaceae</taxon>
        <taxon>Staphylococcus</taxon>
    </lineage>
</organism>
<protein>
    <submittedName>
        <fullName evidence="1">Haloacid dehalogenase-like hydrolase</fullName>
        <ecNumber evidence="1">3.-.-.-</ecNumber>
    </submittedName>
</protein>
<evidence type="ECO:0000313" key="1">
    <source>
        <dbReference type="EMBL" id="SPZ98573.1"/>
    </source>
</evidence>
<dbReference type="AlphaFoldDB" id="A0A2X2K2U1"/>